<dbReference type="GO" id="GO:0008720">
    <property type="term" value="F:D-lactate dehydrogenase (NAD+) activity"/>
    <property type="evidence" value="ECO:0007669"/>
    <property type="project" value="TreeGrafter"/>
</dbReference>
<evidence type="ECO:0000256" key="12">
    <source>
        <dbReference type="ARBA" id="ARBA00067680"/>
    </source>
</evidence>
<evidence type="ECO:0000313" key="15">
    <source>
        <dbReference type="EMBL" id="PVZ72297.1"/>
    </source>
</evidence>
<dbReference type="SUPFAM" id="SSF56176">
    <property type="entry name" value="FAD-binding/transporter-associated domain-like"/>
    <property type="match status" value="1"/>
</dbReference>
<evidence type="ECO:0000256" key="10">
    <source>
        <dbReference type="ARBA" id="ARBA00051291"/>
    </source>
</evidence>
<comment type="caution">
    <text evidence="15">The sequence shown here is derived from an EMBL/GenBank/DDBJ whole genome shotgun (WGS) entry which is preliminary data.</text>
</comment>
<dbReference type="SUPFAM" id="SSF55103">
    <property type="entry name" value="FAD-linked oxidases, C-terminal domain"/>
    <property type="match status" value="1"/>
</dbReference>
<dbReference type="GO" id="GO:0071949">
    <property type="term" value="F:FAD binding"/>
    <property type="evidence" value="ECO:0007669"/>
    <property type="project" value="InterPro"/>
</dbReference>
<protein>
    <recommendedName>
        <fullName evidence="12">D-2-hydroxyglutarate dehydrogenase</fullName>
        <ecNumber evidence="9">1.1.99.39</ecNumber>
    </recommendedName>
</protein>
<evidence type="ECO:0000256" key="4">
    <source>
        <dbReference type="ARBA" id="ARBA00022723"/>
    </source>
</evidence>
<dbReference type="GO" id="GO:0051990">
    <property type="term" value="F:(R)-2-hydroxyglutarate dehydrogenase activity"/>
    <property type="evidence" value="ECO:0007669"/>
    <property type="project" value="UniProtKB-EC"/>
</dbReference>
<dbReference type="InterPro" id="IPR016171">
    <property type="entry name" value="Vanillyl_alc_oxidase_C-sub2"/>
</dbReference>
<dbReference type="GO" id="GO:0004458">
    <property type="term" value="F:D-lactate dehydrogenase (cytochrome) activity"/>
    <property type="evidence" value="ECO:0007669"/>
    <property type="project" value="TreeGrafter"/>
</dbReference>
<dbReference type="Gene3D" id="3.30.70.2740">
    <property type="match status" value="1"/>
</dbReference>
<evidence type="ECO:0000256" key="5">
    <source>
        <dbReference type="ARBA" id="ARBA00022827"/>
    </source>
</evidence>
<dbReference type="Pfam" id="PF01565">
    <property type="entry name" value="FAD_binding_4"/>
    <property type="match status" value="1"/>
</dbReference>
<evidence type="ECO:0000259" key="13">
    <source>
        <dbReference type="PROSITE" id="PS51379"/>
    </source>
</evidence>
<dbReference type="AlphaFoldDB" id="A0A2V1H517"/>
<dbReference type="GO" id="GO:0051539">
    <property type="term" value="F:4 iron, 4 sulfur cluster binding"/>
    <property type="evidence" value="ECO:0007669"/>
    <property type="project" value="UniProtKB-KW"/>
</dbReference>
<dbReference type="Gene3D" id="3.30.465.10">
    <property type="match status" value="1"/>
</dbReference>
<dbReference type="GO" id="GO:1903457">
    <property type="term" value="P:lactate catabolic process"/>
    <property type="evidence" value="ECO:0007669"/>
    <property type="project" value="TreeGrafter"/>
</dbReference>
<evidence type="ECO:0000256" key="3">
    <source>
        <dbReference type="ARBA" id="ARBA00022630"/>
    </source>
</evidence>
<keyword evidence="2" id="KW-0004">4Fe-4S</keyword>
<sequence>MIPRLKSPHNTEQRYLDYLSQLQSAGFTGDICPDFSDRIVQATDNSAYQVLPQAVVFPANAQDIQAIFKLANQAKHQNICFSPRGGGTGTNGQSLTSGIIVDVSRHMNQILELNLEQGWVTVEPGVVLDQLNAYLKPHGVFFAPDLSPSNRATLGGMVNTDACGKGSRIYGRTSDHVLEVSSILVDGKSWVSKEIELDQLELVRGRDDIIGIIHRQVDDICRNKRDLIQQTFPRMSRFLTGYNLEHVYNDSLDKFNLNYLLAGSEGTLALVSQLKLKLTPIPASKQLVAIKYDNFDTALRAAQILVQSNPAAIETIDGKIIGLAREDEIWHRVENMVGDQDDKQVKAVNLVEFVGDDPLALQQQMDQLCHTLDSLQNQPGQAFGYHRTTDSEEIASLWQLRKKGVGLLGNAKGERRPMSGVEDTAVPPEHLADYIADFRALLEKHGLEYGMFGHVDVGCLHVRPAFDLRNESDETLYKTISDEVCKLVQKYGGVMWGEHGKGFRAEYSPEFFGEELFNDLRKIKAAFDPDNQLNPGKICTAGRCDHRPEKAPANVVELVTVDGPTRGQQDRQIPLKTRQSFDKTIHCNGNSACFNYDEHDPMCPSWKLTRDRRHSPKGRAGLMREWLRQMANEGTDTLILEKRIEQQNWFDFIRHYPKRINNSLIKKQNDYAHEINQSMQHCLACKACASQCPVKVDVPEFRSRFFQMYYSRYLRPARDYLIAGLEPLAKIMGMAPKFANKISQAKLVEQAMRKLGLIRLPLVSEQTVMQGLIERRAEVFSHQRLSRMNDEEKANCILLIQDPYTSWYDAEVVLASYDLLSALGYRVLVPSLLSNGKALHVRGFLKAFKKQAKTTVKELEKLARHNLPMVGVDPAATLVFRQEYKEVTGEQQNYQVLLLQEYLASQIGQFKDQFQGDKKYVLMGHCTEKTSIQTSAKMWQSVFEAAGLTLVTESSGCCGMAGVYGHEAAHEQDSTNLYHQSWGKKIRLYRPEQVLATGYSCRSQVKYQDGFKPLHPVQALLAARKS</sequence>
<dbReference type="RefSeq" id="WP_116685883.1">
    <property type="nucleotide sequence ID" value="NZ_CAWNYD010000001.1"/>
</dbReference>
<evidence type="ECO:0000313" key="16">
    <source>
        <dbReference type="Proteomes" id="UP000244906"/>
    </source>
</evidence>
<name>A0A2V1H517_9GAMM</name>
<evidence type="ECO:0000256" key="7">
    <source>
        <dbReference type="ARBA" id="ARBA00023004"/>
    </source>
</evidence>
<dbReference type="InterPro" id="IPR004113">
    <property type="entry name" value="FAD-bd_oxidored_4_C"/>
</dbReference>
<dbReference type="FunFam" id="3.30.70.2740:FF:000003">
    <property type="entry name" value="Oxidoreductase, FAD-binding, putative"/>
    <property type="match status" value="1"/>
</dbReference>
<dbReference type="InterPro" id="IPR036318">
    <property type="entry name" value="FAD-bd_PCMH-like_sf"/>
</dbReference>
<evidence type="ECO:0000256" key="8">
    <source>
        <dbReference type="ARBA" id="ARBA00023014"/>
    </source>
</evidence>
<dbReference type="InterPro" id="IPR017900">
    <property type="entry name" value="4Fe4S_Fe_S_CS"/>
</dbReference>
<evidence type="ECO:0000256" key="9">
    <source>
        <dbReference type="ARBA" id="ARBA00039003"/>
    </source>
</evidence>
<keyword evidence="3" id="KW-0285">Flavoprotein</keyword>
<dbReference type="OrthoDB" id="9811557at2"/>
<feature type="domain" description="FAD-binding PCMH-type" evidence="14">
    <location>
        <begin position="48"/>
        <end position="281"/>
    </location>
</feature>
<dbReference type="EC" id="1.1.99.39" evidence="9"/>
<evidence type="ECO:0000259" key="14">
    <source>
        <dbReference type="PROSITE" id="PS51387"/>
    </source>
</evidence>
<reference evidence="15 16" key="1">
    <citation type="submission" date="2018-04" db="EMBL/GenBank/DDBJ databases">
        <title>Thalassorhabdus spongiae gen. nov., sp. nov., isolated from a marine sponge in South-West Iceland.</title>
        <authorList>
            <person name="Knobloch S."/>
            <person name="Daussin A."/>
            <person name="Johannsson R."/>
            <person name="Marteinsson V.T."/>
        </authorList>
    </citation>
    <scope>NUCLEOTIDE SEQUENCE [LARGE SCALE GENOMIC DNA]</scope>
    <source>
        <strain evidence="15 16">Hp12</strain>
    </source>
</reference>
<dbReference type="Gene3D" id="1.10.45.10">
    <property type="entry name" value="Vanillyl-alcohol Oxidase, Chain A, domain 4"/>
    <property type="match status" value="1"/>
</dbReference>
<dbReference type="Pfam" id="PF02913">
    <property type="entry name" value="FAD-oxidase_C"/>
    <property type="match status" value="1"/>
</dbReference>
<evidence type="ECO:0000256" key="2">
    <source>
        <dbReference type="ARBA" id="ARBA00022485"/>
    </source>
</evidence>
<proteinExistence type="inferred from homology"/>
<dbReference type="InterPro" id="IPR016164">
    <property type="entry name" value="FAD-linked_Oxase-like_C"/>
</dbReference>
<dbReference type="PROSITE" id="PS51387">
    <property type="entry name" value="FAD_PCMH"/>
    <property type="match status" value="1"/>
</dbReference>
<gene>
    <name evidence="15" type="ORF">DC094_04625</name>
</gene>
<feature type="domain" description="4Fe-4S ferredoxin-type" evidence="13">
    <location>
        <begin position="671"/>
        <end position="704"/>
    </location>
</feature>
<dbReference type="PANTHER" id="PTHR11748:SF119">
    <property type="entry name" value="D-2-HYDROXYGLUTARATE DEHYDROGENASE"/>
    <property type="match status" value="1"/>
</dbReference>
<comment type="catalytic activity">
    <reaction evidence="10">
        <text>(R)-2-hydroxyglutarate + A = 2-oxoglutarate + AH2</text>
        <dbReference type="Rhea" id="RHEA:38295"/>
        <dbReference type="ChEBI" id="CHEBI:13193"/>
        <dbReference type="ChEBI" id="CHEBI:15801"/>
        <dbReference type="ChEBI" id="CHEBI:16810"/>
        <dbReference type="ChEBI" id="CHEBI:17499"/>
        <dbReference type="EC" id="1.1.99.39"/>
    </reaction>
    <physiologicalReaction direction="left-to-right" evidence="10">
        <dbReference type="Rhea" id="RHEA:38296"/>
    </physiologicalReaction>
</comment>
<dbReference type="PANTHER" id="PTHR11748">
    <property type="entry name" value="D-LACTATE DEHYDROGENASE"/>
    <property type="match status" value="1"/>
</dbReference>
<keyword evidence="8" id="KW-0411">Iron-sulfur</keyword>
<evidence type="ECO:0000256" key="11">
    <source>
        <dbReference type="ARBA" id="ARBA00060924"/>
    </source>
</evidence>
<keyword evidence="16" id="KW-1185">Reference proteome</keyword>
<comment type="cofactor">
    <cofactor evidence="1">
        <name>FAD</name>
        <dbReference type="ChEBI" id="CHEBI:57692"/>
    </cofactor>
</comment>
<evidence type="ECO:0000256" key="6">
    <source>
        <dbReference type="ARBA" id="ARBA00023002"/>
    </source>
</evidence>
<dbReference type="SUPFAM" id="SSF46548">
    <property type="entry name" value="alpha-helical ferredoxin"/>
    <property type="match status" value="1"/>
</dbReference>
<accession>A0A2V1H517</accession>
<keyword evidence="7" id="KW-0408">Iron</keyword>
<comment type="similarity">
    <text evidence="11">In the N-terminal section; belongs to the FAD-binding oxidoreductase/transferase type 4 family.</text>
</comment>
<keyword evidence="5" id="KW-0274">FAD</keyword>
<dbReference type="InterPro" id="IPR016169">
    <property type="entry name" value="FAD-bd_PCMH_sub2"/>
</dbReference>
<dbReference type="EMBL" id="QDDL01000001">
    <property type="protein sequence ID" value="PVZ72297.1"/>
    <property type="molecule type" value="Genomic_DNA"/>
</dbReference>
<dbReference type="InterPro" id="IPR006094">
    <property type="entry name" value="Oxid_FAD_bind_N"/>
</dbReference>
<keyword evidence="6" id="KW-0560">Oxidoreductase</keyword>
<evidence type="ECO:0000256" key="1">
    <source>
        <dbReference type="ARBA" id="ARBA00001974"/>
    </source>
</evidence>
<organism evidence="15 16">
    <name type="scientific">Pelagibaculum spongiae</name>
    <dbReference type="NCBI Taxonomy" id="2080658"/>
    <lineage>
        <taxon>Bacteria</taxon>
        <taxon>Pseudomonadati</taxon>
        <taxon>Pseudomonadota</taxon>
        <taxon>Gammaproteobacteria</taxon>
        <taxon>Oceanospirillales</taxon>
        <taxon>Pelagibaculum</taxon>
    </lineage>
</organism>
<keyword evidence="4" id="KW-0479">Metal-binding</keyword>
<dbReference type="PROSITE" id="PS00198">
    <property type="entry name" value="4FE4S_FER_1"/>
    <property type="match status" value="1"/>
</dbReference>
<dbReference type="InterPro" id="IPR016166">
    <property type="entry name" value="FAD-bd_PCMH"/>
</dbReference>
<dbReference type="GO" id="GO:0046872">
    <property type="term" value="F:metal ion binding"/>
    <property type="evidence" value="ECO:0007669"/>
    <property type="project" value="UniProtKB-KW"/>
</dbReference>
<dbReference type="InterPro" id="IPR017896">
    <property type="entry name" value="4Fe4S_Fe-S-bd"/>
</dbReference>
<dbReference type="Proteomes" id="UP000244906">
    <property type="component" value="Unassembled WGS sequence"/>
</dbReference>
<dbReference type="PROSITE" id="PS51379">
    <property type="entry name" value="4FE4S_FER_2"/>
    <property type="match status" value="1"/>
</dbReference>